<organism evidence="2">
    <name type="scientific">Herbiconiux sp. A18JL235</name>
    <dbReference type="NCBI Taxonomy" id="3152363"/>
    <lineage>
        <taxon>Bacteria</taxon>
        <taxon>Bacillati</taxon>
        <taxon>Actinomycetota</taxon>
        <taxon>Actinomycetes</taxon>
        <taxon>Micrococcales</taxon>
        <taxon>Microbacteriaceae</taxon>
        <taxon>Herbiconiux</taxon>
    </lineage>
</organism>
<dbReference type="EC" id="3.4.-.-" evidence="2"/>
<dbReference type="InterPro" id="IPR012338">
    <property type="entry name" value="Beta-lactam/transpept-like"/>
</dbReference>
<reference evidence="2" key="1">
    <citation type="submission" date="2024-05" db="EMBL/GenBank/DDBJ databases">
        <title>Herbiconiux sp. A18JL235.</title>
        <authorList>
            <person name="Zhang G."/>
        </authorList>
    </citation>
    <scope>NUCLEOTIDE SEQUENCE</scope>
    <source>
        <strain evidence="2">A18JL235</strain>
    </source>
</reference>
<evidence type="ECO:0000313" key="2">
    <source>
        <dbReference type="EMBL" id="XDI03709.1"/>
    </source>
</evidence>
<dbReference type="RefSeq" id="WP_368496127.1">
    <property type="nucleotide sequence ID" value="NZ_CP162511.1"/>
</dbReference>
<dbReference type="SUPFAM" id="SSF56601">
    <property type="entry name" value="beta-lactamase/transpeptidase-like"/>
    <property type="match status" value="1"/>
</dbReference>
<keyword evidence="2" id="KW-0378">Hydrolase</keyword>
<sequence>MSRPSPAVYRRRRIVVGAVLLVVALLATYLPVALFAPVPSASAALVTLPAVSTPAVPLQTPAQGTSAIGIAGEGDDPAGLELGSSGSTDSIPIASITKTITALVVLDEKPIADGGQGPDIGITQQDADFLAATIAVGGSWASVYPGQVLSERQVIEIMMLESANNYSLTLTTWAFGSVDAYLAAATAWLAEKGLTGTAVVDTSGLDPGSRSTTHDLLALGAMALADPVLAPIVATASDTLPELGAVDNTNDLLGESGIDGIKTGTTDEAGFCLLFSADYTVGDETLQLVGVVLGAPSEDQLHASVLSLLQSAQSGFQVLRVVSAGDVVGSYTTAWGSEADVVATDDVDATVWSGVEVTSSTAVENRESGAAGTEVGTARFDLSGVSLDGPEFTVPVALAGELEGPDLGWRLANPGRLFG</sequence>
<keyword evidence="2" id="KW-0121">Carboxypeptidase</keyword>
<dbReference type="Pfam" id="PF00768">
    <property type="entry name" value="Peptidase_S11"/>
    <property type="match status" value="1"/>
</dbReference>
<name>A0AB39BBB5_9MICO</name>
<gene>
    <name evidence="2" type="ORF">ABFY20_10120</name>
</gene>
<dbReference type="GO" id="GO:0009002">
    <property type="term" value="F:serine-type D-Ala-D-Ala carboxypeptidase activity"/>
    <property type="evidence" value="ECO:0007669"/>
    <property type="project" value="InterPro"/>
</dbReference>
<accession>A0AB39BBB5</accession>
<dbReference type="InterPro" id="IPR001967">
    <property type="entry name" value="Peptidase_S11_N"/>
</dbReference>
<evidence type="ECO:0000259" key="1">
    <source>
        <dbReference type="Pfam" id="PF00768"/>
    </source>
</evidence>
<proteinExistence type="predicted"/>
<feature type="domain" description="Peptidase S11 D-alanyl-D-alanine carboxypeptidase A N-terminal" evidence="1">
    <location>
        <begin position="87"/>
        <end position="296"/>
    </location>
</feature>
<keyword evidence="2" id="KW-0645">Protease</keyword>
<dbReference type="GO" id="GO:0006508">
    <property type="term" value="P:proteolysis"/>
    <property type="evidence" value="ECO:0007669"/>
    <property type="project" value="InterPro"/>
</dbReference>
<dbReference type="EMBL" id="CP162511">
    <property type="protein sequence ID" value="XDI03709.1"/>
    <property type="molecule type" value="Genomic_DNA"/>
</dbReference>
<protein>
    <submittedName>
        <fullName evidence="2">D-alanyl-D-alanine carboxypeptidase family protein</fullName>
        <ecNumber evidence="2">3.4.-.-</ecNumber>
    </submittedName>
</protein>
<dbReference type="AlphaFoldDB" id="A0AB39BBB5"/>
<dbReference type="Gene3D" id="3.40.710.10">
    <property type="entry name" value="DD-peptidase/beta-lactamase superfamily"/>
    <property type="match status" value="1"/>
</dbReference>